<proteinExistence type="predicted"/>
<reference evidence="1 2" key="1">
    <citation type="submission" date="2017-05" db="EMBL/GenBank/DDBJ databases">
        <title>The Genome Sequence of Enterococcus faecium 7H8_DIV0219.</title>
        <authorList>
            <consortium name="The Broad Institute Genomics Platform"/>
            <consortium name="The Broad Institute Genomic Center for Infectious Diseases"/>
            <person name="Earl A."/>
            <person name="Manson A."/>
            <person name="Schwartman J."/>
            <person name="Gilmore M."/>
            <person name="Abouelleil A."/>
            <person name="Cao P."/>
            <person name="Chapman S."/>
            <person name="Cusick C."/>
            <person name="Shea T."/>
            <person name="Young S."/>
            <person name="Neafsey D."/>
            <person name="Nusbaum C."/>
            <person name="Birren B."/>
        </authorList>
    </citation>
    <scope>NUCLEOTIDE SEQUENCE [LARGE SCALE GENOMIC DNA]</scope>
    <source>
        <strain evidence="1 2">7H8_DIV0219</strain>
    </source>
</reference>
<comment type="caution">
    <text evidence="1">The sequence shown here is derived from an EMBL/GenBank/DDBJ whole genome shotgun (WGS) entry which is preliminary data.</text>
</comment>
<evidence type="ECO:0000313" key="1">
    <source>
        <dbReference type="EMBL" id="OTN96254.1"/>
    </source>
</evidence>
<dbReference type="RefSeq" id="WP_086322988.1">
    <property type="nucleotide sequence ID" value="NZ_NGKW01000001.1"/>
</dbReference>
<evidence type="ECO:0000313" key="2">
    <source>
        <dbReference type="Proteomes" id="UP000194885"/>
    </source>
</evidence>
<accession>A0A242BL89</accession>
<sequence>MSSDYPKPIHRVVETEKAVYIDGFKLEFVIEDSVKIEGLSPEQVIVNLSFIAASYEKQSTKN</sequence>
<name>A0A242BL89_ENTFC</name>
<dbReference type="EMBL" id="NGKW01000001">
    <property type="protein sequence ID" value="OTN96254.1"/>
    <property type="molecule type" value="Genomic_DNA"/>
</dbReference>
<protein>
    <submittedName>
        <fullName evidence="1">Uncharacterized protein</fullName>
    </submittedName>
</protein>
<gene>
    <name evidence="1" type="ORF">A5810_000589</name>
</gene>
<organism evidence="1 2">
    <name type="scientific">Enterococcus faecium</name>
    <name type="common">Streptococcus faecium</name>
    <dbReference type="NCBI Taxonomy" id="1352"/>
    <lineage>
        <taxon>Bacteria</taxon>
        <taxon>Bacillati</taxon>
        <taxon>Bacillota</taxon>
        <taxon>Bacilli</taxon>
        <taxon>Lactobacillales</taxon>
        <taxon>Enterococcaceae</taxon>
        <taxon>Enterococcus</taxon>
    </lineage>
</organism>
<dbReference type="Proteomes" id="UP000194885">
    <property type="component" value="Unassembled WGS sequence"/>
</dbReference>
<dbReference type="AlphaFoldDB" id="A0A242BL89"/>